<feature type="binding site" evidence="10">
    <location>
        <position position="220"/>
    </location>
    <ligand>
        <name>Mn(2+)</name>
        <dbReference type="ChEBI" id="CHEBI:29035"/>
    </ligand>
</feature>
<dbReference type="Gene3D" id="3.40.449.10">
    <property type="entry name" value="Phosphoenolpyruvate Carboxykinase, domain 1"/>
    <property type="match status" value="1"/>
</dbReference>
<keyword evidence="10" id="KW-0963">Cytoplasm</keyword>
<reference evidence="11 12" key="1">
    <citation type="submission" date="2024-09" db="EMBL/GenBank/DDBJ databases">
        <authorList>
            <person name="Sun Q."/>
            <person name="Mori K."/>
        </authorList>
    </citation>
    <scope>NUCLEOTIDE SEQUENCE [LARGE SCALE GENOMIC DNA]</scope>
    <source>
        <strain evidence="11 12">CCM 7468</strain>
    </source>
</reference>
<dbReference type="CDD" id="cd00484">
    <property type="entry name" value="PEPCK_ATP"/>
    <property type="match status" value="1"/>
</dbReference>
<comment type="caution">
    <text evidence="11">The sequence shown here is derived from an EMBL/GenBank/DDBJ whole genome shotgun (WGS) entry which is preliminary data.</text>
</comment>
<dbReference type="Gene3D" id="2.170.8.10">
    <property type="entry name" value="Phosphoenolpyruvate Carboxykinase, domain 2"/>
    <property type="match status" value="1"/>
</dbReference>
<keyword evidence="10" id="KW-0479">Metal-binding</keyword>
<comment type="function">
    <text evidence="10">Involved in the gluconeogenesis. Catalyzes the conversion of oxaloacetate (OAA) to phosphoenolpyruvate (PEP) through direct phosphoryl transfer between the nucleoside triphosphate and OAA.</text>
</comment>
<keyword evidence="12" id="KW-1185">Reference proteome</keyword>
<dbReference type="InterPro" id="IPR015994">
    <property type="entry name" value="PEPCK_ATP_CS"/>
</dbReference>
<feature type="binding site" evidence="10">
    <location>
        <position position="220"/>
    </location>
    <ligand>
        <name>ATP</name>
        <dbReference type="ChEBI" id="CHEBI:30616"/>
    </ligand>
</feature>
<feature type="binding site" evidence="10">
    <location>
        <position position="257"/>
    </location>
    <ligand>
        <name>Mn(2+)</name>
        <dbReference type="ChEBI" id="CHEBI:29035"/>
    </ligand>
</feature>
<evidence type="ECO:0000256" key="1">
    <source>
        <dbReference type="ARBA" id="ARBA00004742"/>
    </source>
</evidence>
<dbReference type="EMBL" id="JBHLVZ010000033">
    <property type="protein sequence ID" value="MFC0386506.1"/>
    <property type="molecule type" value="Genomic_DNA"/>
</dbReference>
<name>A0ABV6ISA8_9PROT</name>
<feature type="binding site" evidence="10">
    <location>
        <position position="201"/>
    </location>
    <ligand>
        <name>Mn(2+)</name>
        <dbReference type="ChEBI" id="CHEBI:29035"/>
    </ligand>
</feature>
<accession>A0ABV6ISA8</accession>
<keyword evidence="10" id="KW-0464">Manganese</keyword>
<evidence type="ECO:0000256" key="10">
    <source>
        <dbReference type="HAMAP-Rule" id="MF_00453"/>
    </source>
</evidence>
<evidence type="ECO:0000256" key="3">
    <source>
        <dbReference type="ARBA" id="ARBA00012363"/>
    </source>
</evidence>
<keyword evidence="4 10" id="KW-0312">Gluconeogenesis</keyword>
<evidence type="ECO:0000256" key="5">
    <source>
        <dbReference type="ARBA" id="ARBA00022741"/>
    </source>
</evidence>
<keyword evidence="8 10" id="KW-0456">Lyase</keyword>
<proteinExistence type="inferred from homology"/>
<dbReference type="GO" id="GO:0004612">
    <property type="term" value="F:phosphoenolpyruvate carboxykinase (ATP) activity"/>
    <property type="evidence" value="ECO:0007669"/>
    <property type="project" value="UniProtKB-EC"/>
</dbReference>
<evidence type="ECO:0000256" key="4">
    <source>
        <dbReference type="ARBA" id="ARBA00022432"/>
    </source>
</evidence>
<feature type="binding site" evidence="10">
    <location>
        <position position="322"/>
    </location>
    <ligand>
        <name>ATP</name>
        <dbReference type="ChEBI" id="CHEBI:30616"/>
    </ligand>
</feature>
<dbReference type="InterPro" id="IPR008210">
    <property type="entry name" value="PEP_carboxykinase_N"/>
</dbReference>
<dbReference type="SUPFAM" id="SSF68923">
    <property type="entry name" value="PEP carboxykinase N-terminal domain"/>
    <property type="match status" value="1"/>
</dbReference>
<evidence type="ECO:0000256" key="2">
    <source>
        <dbReference type="ARBA" id="ARBA00006052"/>
    </source>
</evidence>
<dbReference type="Gene3D" id="3.90.228.20">
    <property type="match status" value="1"/>
</dbReference>
<comment type="cofactor">
    <cofactor evidence="10">
        <name>Mn(2+)</name>
        <dbReference type="ChEBI" id="CHEBI:29035"/>
    </cofactor>
    <text evidence="10">Binds 1 Mn(2+) ion per subunit.</text>
</comment>
<feature type="binding site" evidence="10">
    <location>
        <position position="201"/>
    </location>
    <ligand>
        <name>ATP</name>
        <dbReference type="ChEBI" id="CHEBI:30616"/>
    </ligand>
</feature>
<dbReference type="SUPFAM" id="SSF53795">
    <property type="entry name" value="PEP carboxykinase-like"/>
    <property type="match status" value="1"/>
</dbReference>
<dbReference type="InterPro" id="IPR013035">
    <property type="entry name" value="PEP_carboxykinase_C"/>
</dbReference>
<comment type="pathway">
    <text evidence="1 10">Carbohydrate biosynthesis; gluconeogenesis.</text>
</comment>
<feature type="binding site" evidence="10">
    <location>
        <position position="448"/>
    </location>
    <ligand>
        <name>ATP</name>
        <dbReference type="ChEBI" id="CHEBI:30616"/>
    </ligand>
</feature>
<dbReference type="InterPro" id="IPR001272">
    <property type="entry name" value="PEP_carboxykinase_ATP"/>
</dbReference>
<comment type="similarity">
    <text evidence="2 10">Belongs to the phosphoenolpyruvate carboxykinase (ATP) family.</text>
</comment>
<keyword evidence="5 10" id="KW-0547">Nucleotide-binding</keyword>
<comment type="subcellular location">
    <subcellularLocation>
        <location evidence="10">Cytoplasm</location>
    </subcellularLocation>
</comment>
<feature type="binding site" evidence="10">
    <location>
        <position position="201"/>
    </location>
    <ligand>
        <name>substrate</name>
    </ligand>
</feature>
<comment type="caution">
    <text evidence="10">Lacks conserved residue(s) required for the propagation of feature annotation.</text>
</comment>
<sequence length="534" mass="57696">MTDSRNAAALSGTGVAAPATLHANLTATGLTTHALRRNEGRLSADGAFMAVTGQHTGRSVQDKFVADDPETTKEIWWGKVNQKLDPAKFETFTTDVRGYLAGQPELFTQDLYAGADPEHRIKVRLVTPNAWHAMFARNMFIRPPVEELASFEPDYVILHAPEMEAKAEYGGRPNSTTLIALSFAKKIIAIAGTSYAGEIKKSIFTVMNWILPAKGVLPMHCSANVGKQGDTALFFGLSGTGKTTLSSDPERALIGDDEHGWTKTGVFNFEGGCYAKVIKLSKEAEPQIWDASHRFGAVLENVVGDERGNLDLEDGSLTENTRSCYPIEFIPNTVQGGMAGLPKNVVMLTADAFGVLPPISKLTPAQAMYHFMSGYTAKVAGTEKGLGKEPQATFSTCFGAPFLPRHPETYGKMLAELIERDGAQVWLVNTGWTGGAYGTGKRMSIQHTRALLRAALDGSLAKVEFVQEPFFGLSIPKALPGIPAEVLNPRESWADKAAYDKTARDLQSRFEANFETFAGAVSEDVKKAAIKAAA</sequence>
<evidence type="ECO:0000313" key="11">
    <source>
        <dbReference type="EMBL" id="MFC0386506.1"/>
    </source>
</evidence>
<gene>
    <name evidence="10 11" type="primary">pckA</name>
    <name evidence="11" type="ORF">ACFFIC_13270</name>
</gene>
<keyword evidence="7 10" id="KW-0067">ATP-binding</keyword>
<dbReference type="PROSITE" id="PS00532">
    <property type="entry name" value="PEPCK_ATP"/>
    <property type="match status" value="1"/>
</dbReference>
<dbReference type="NCBIfam" id="NF006821">
    <property type="entry name" value="PRK09344.1-3"/>
    <property type="match status" value="1"/>
</dbReference>
<evidence type="ECO:0000256" key="9">
    <source>
        <dbReference type="ARBA" id="ARBA00047371"/>
    </source>
</evidence>
<feature type="binding site" evidence="10">
    <location>
        <position position="285"/>
    </location>
    <ligand>
        <name>ATP</name>
        <dbReference type="ChEBI" id="CHEBI:30616"/>
    </ligand>
</feature>
<dbReference type="PANTHER" id="PTHR30031:SF0">
    <property type="entry name" value="PHOSPHOENOLPYRUVATE CARBOXYKINASE (ATP)"/>
    <property type="match status" value="1"/>
</dbReference>
<dbReference type="PANTHER" id="PTHR30031">
    <property type="entry name" value="PHOSPHOENOLPYRUVATE CARBOXYKINASE ATP"/>
    <property type="match status" value="1"/>
</dbReference>
<evidence type="ECO:0000313" key="12">
    <source>
        <dbReference type="Proteomes" id="UP001589789"/>
    </source>
</evidence>
<organism evidence="11 12">
    <name type="scientific">Muricoccus vinaceus</name>
    <dbReference type="NCBI Taxonomy" id="424704"/>
    <lineage>
        <taxon>Bacteria</taxon>
        <taxon>Pseudomonadati</taxon>
        <taxon>Pseudomonadota</taxon>
        <taxon>Alphaproteobacteria</taxon>
        <taxon>Acetobacterales</taxon>
        <taxon>Roseomonadaceae</taxon>
        <taxon>Muricoccus</taxon>
    </lineage>
</organism>
<keyword evidence="6 10" id="KW-0210">Decarboxylase</keyword>
<evidence type="ECO:0000256" key="7">
    <source>
        <dbReference type="ARBA" id="ARBA00022840"/>
    </source>
</evidence>
<dbReference type="NCBIfam" id="NF006820">
    <property type="entry name" value="PRK09344.1-2"/>
    <property type="match status" value="1"/>
</dbReference>
<dbReference type="NCBIfam" id="TIGR00224">
    <property type="entry name" value="pckA"/>
    <property type="match status" value="1"/>
</dbReference>
<dbReference type="RefSeq" id="WP_377051036.1">
    <property type="nucleotide sequence ID" value="NZ_JBHLVZ010000033.1"/>
</dbReference>
<feature type="binding site" evidence="10">
    <location>
        <position position="58"/>
    </location>
    <ligand>
        <name>substrate</name>
    </ligand>
</feature>
<feature type="binding site" evidence="10">
    <location>
        <begin position="236"/>
        <end position="244"/>
    </location>
    <ligand>
        <name>ATP</name>
        <dbReference type="ChEBI" id="CHEBI:30616"/>
    </ligand>
</feature>
<evidence type="ECO:0000256" key="6">
    <source>
        <dbReference type="ARBA" id="ARBA00022793"/>
    </source>
</evidence>
<dbReference type="HAMAP" id="MF_00453">
    <property type="entry name" value="PEPCK_ATP"/>
    <property type="match status" value="1"/>
</dbReference>
<feature type="binding site" evidence="10">
    <location>
        <position position="322"/>
    </location>
    <ligand>
        <name>substrate</name>
    </ligand>
</feature>
<dbReference type="PIRSF" id="PIRSF006294">
    <property type="entry name" value="PEP_crbxkin"/>
    <property type="match status" value="1"/>
</dbReference>
<feature type="binding site" evidence="10">
    <location>
        <position position="195"/>
    </location>
    <ligand>
        <name>substrate</name>
    </ligand>
</feature>
<comment type="catalytic activity">
    <reaction evidence="9 10">
        <text>oxaloacetate + ATP = phosphoenolpyruvate + ADP + CO2</text>
        <dbReference type="Rhea" id="RHEA:18617"/>
        <dbReference type="ChEBI" id="CHEBI:16452"/>
        <dbReference type="ChEBI" id="CHEBI:16526"/>
        <dbReference type="ChEBI" id="CHEBI:30616"/>
        <dbReference type="ChEBI" id="CHEBI:58702"/>
        <dbReference type="ChEBI" id="CHEBI:456216"/>
        <dbReference type="EC" id="4.1.1.49"/>
    </reaction>
</comment>
<dbReference type="EC" id="4.1.1.49" evidence="3 10"/>
<evidence type="ECO:0000256" key="8">
    <source>
        <dbReference type="ARBA" id="ARBA00023239"/>
    </source>
</evidence>
<dbReference type="Pfam" id="PF01293">
    <property type="entry name" value="PEPCK_ATP"/>
    <property type="match status" value="1"/>
</dbReference>
<dbReference type="Proteomes" id="UP001589789">
    <property type="component" value="Unassembled WGS sequence"/>
</dbReference>
<protein>
    <recommendedName>
        <fullName evidence="3 10">Phosphoenolpyruvate carboxykinase (ATP)</fullName>
        <shortName evidence="10">PCK</shortName>
        <shortName evidence="10">PEP carboxykinase</shortName>
        <shortName evidence="10">PEPCK</shortName>
        <ecNumber evidence="3 10">4.1.1.49</ecNumber>
    </recommendedName>
</protein>